<comment type="caution">
    <text evidence="1">The sequence shown here is derived from an EMBL/GenBank/DDBJ whole genome shotgun (WGS) entry which is preliminary data.</text>
</comment>
<sequence>MAEVAEAIAQTVCEIGRCLWVPIARRINYGRKLSKNWEVLCEKARDLGLKREDILAQAERLNPQKILTKECDGWLKKVDEMVKKVETIKSEFNVEKKCVGGLCLDIFARIELGKRVVNMINDIKELEDKSKFENGFLVDAPPATVEMQPNDTSKLSESAYLTLAMVIEKIRDECTSRIGIWGMGGVGKTTVLKLLNNKPEIAEIFDFVIWVTVSRSQSIRMIQEEVGQRLSVEITKAESDDRVARKLLQKLHRKKYLLLLDDVWEMVDLVAVGFPNSTQDNGCKVVLTTRKLEVCRKMGTDIEVKVKVLQEEEARGMFYANVEDVVKLPDIKPLAEKIVRECDGLPLALKVVSGVLRKEENVNVWRNFLRELRSPATSFIEDMNENVFKILKVSYDQLKYTEKKQCLLFCGLYPEDSEIEKSELIEYLRAEGILSREITFAEAHDKGDAILQALIDASLLEKGYNDYFVKMHDVVRDLVLAMTSPKGEEPQQLVRAGISSEMIPDEVEWKKATRISFMKNDLPNLPESPDCPELQTLLLQRNSNLHVIPETLFSNMPDLRVLDLSSTDIKSLPTSISKLDSLRELVLSNCRLLNALPAGAICKLSQIEVIKLLGTGLSDESIEIVAKELSNLSSLSYLEFDFRTVRNLQHFLENSRSWRERRLTQFRFYINNVDIDSDLYIGDHSSDFTIRIDRCLCYRGGGGGEEEEERGSSLPSAIEDVLIKSDAFILIGHGKLRTLSEVGVLNKYELKSCCIQECNALEKIVNRNGLEMGAFSNLEHLYLVKLSNLKTILCLEMEEGPLLPPPPNANTFTNLKSLRLSNCPKIEQLFSSGFMVQHLSNLELLDVRSCQGLKGMIPDDQKLDYESLPKLRILWLVDLPEFDSCFKGVPMCWQSLEVMFILRCPKLKKLPFDTNGAPNLGRIRGSQMWWDALEWDNDAVKLQFQPLFRASI</sequence>
<dbReference type="EMBL" id="CM037152">
    <property type="protein sequence ID" value="KAH7834610.1"/>
    <property type="molecule type" value="Genomic_DNA"/>
</dbReference>
<evidence type="ECO:0000313" key="1">
    <source>
        <dbReference type="EMBL" id="KAH7834610.1"/>
    </source>
</evidence>
<protein>
    <submittedName>
        <fullName evidence="1">Uncharacterized protein</fullName>
    </submittedName>
</protein>
<accession>A0ACB7X211</accession>
<name>A0ACB7X211_9ERIC</name>
<gene>
    <name evidence="1" type="ORF">Vadar_017878</name>
</gene>
<keyword evidence="2" id="KW-1185">Reference proteome</keyword>
<organism evidence="1 2">
    <name type="scientific">Vaccinium darrowii</name>
    <dbReference type="NCBI Taxonomy" id="229202"/>
    <lineage>
        <taxon>Eukaryota</taxon>
        <taxon>Viridiplantae</taxon>
        <taxon>Streptophyta</taxon>
        <taxon>Embryophyta</taxon>
        <taxon>Tracheophyta</taxon>
        <taxon>Spermatophyta</taxon>
        <taxon>Magnoliopsida</taxon>
        <taxon>eudicotyledons</taxon>
        <taxon>Gunneridae</taxon>
        <taxon>Pentapetalae</taxon>
        <taxon>asterids</taxon>
        <taxon>Ericales</taxon>
        <taxon>Ericaceae</taxon>
        <taxon>Vaccinioideae</taxon>
        <taxon>Vaccinieae</taxon>
        <taxon>Vaccinium</taxon>
    </lineage>
</organism>
<dbReference type="Proteomes" id="UP000828048">
    <property type="component" value="Chromosome 2"/>
</dbReference>
<evidence type="ECO:0000313" key="2">
    <source>
        <dbReference type="Proteomes" id="UP000828048"/>
    </source>
</evidence>
<proteinExistence type="predicted"/>
<reference evidence="1 2" key="1">
    <citation type="journal article" date="2021" name="Hortic Res">
        <title>High-quality reference genome and annotation aids understanding of berry development for evergreen blueberry (Vaccinium darrowii).</title>
        <authorList>
            <person name="Yu J."/>
            <person name="Hulse-Kemp A.M."/>
            <person name="Babiker E."/>
            <person name="Staton M."/>
        </authorList>
    </citation>
    <scope>NUCLEOTIDE SEQUENCE [LARGE SCALE GENOMIC DNA]</scope>
    <source>
        <strain evidence="2">cv. NJ 8807/NJ 8810</strain>
        <tissue evidence="1">Young leaf</tissue>
    </source>
</reference>